<keyword evidence="2" id="KW-1185">Reference proteome</keyword>
<evidence type="ECO:0000313" key="1">
    <source>
        <dbReference type="EMBL" id="TMV13371.1"/>
    </source>
</evidence>
<sequence>MFWFDLEDDPSLRGSEAQYYFSAWAQRFLSGVGCYYYRTASLSSSVKGSLDLREKRNSLPQRKSAVAVL</sequence>
<evidence type="ECO:0000313" key="2">
    <source>
        <dbReference type="Proteomes" id="UP001191082"/>
    </source>
</evidence>
<organism evidence="1 2">
    <name type="scientific">Arenibacterium halophilum</name>
    <dbReference type="NCBI Taxonomy" id="2583821"/>
    <lineage>
        <taxon>Bacteria</taxon>
        <taxon>Pseudomonadati</taxon>
        <taxon>Pseudomonadota</taxon>
        <taxon>Alphaproteobacteria</taxon>
        <taxon>Rhodobacterales</taxon>
        <taxon>Paracoccaceae</taxon>
        <taxon>Arenibacterium</taxon>
    </lineage>
</organism>
<dbReference type="EMBL" id="VCPC01000002">
    <property type="protein sequence ID" value="TMV13371.1"/>
    <property type="molecule type" value="Genomic_DNA"/>
</dbReference>
<accession>A0ABY2XAK9</accession>
<protein>
    <submittedName>
        <fullName evidence="1">Uncharacterized protein</fullName>
    </submittedName>
</protein>
<reference evidence="1 2" key="1">
    <citation type="submission" date="2019-05" db="EMBL/GenBank/DDBJ databases">
        <title>Marivita sp. nov. isolated from sea sediment.</title>
        <authorList>
            <person name="Kim W."/>
        </authorList>
    </citation>
    <scope>NUCLEOTIDE SEQUENCE [LARGE SCALE GENOMIC DNA]</scope>
    <source>
        <strain evidence="1 2">CAU 1492</strain>
    </source>
</reference>
<gene>
    <name evidence="1" type="ORF">FGK64_11510</name>
</gene>
<name>A0ABY2XAK9_9RHOB</name>
<proteinExistence type="predicted"/>
<comment type="caution">
    <text evidence="1">The sequence shown here is derived from an EMBL/GenBank/DDBJ whole genome shotgun (WGS) entry which is preliminary data.</text>
</comment>
<dbReference type="Proteomes" id="UP001191082">
    <property type="component" value="Unassembled WGS sequence"/>
</dbReference>